<dbReference type="AlphaFoldDB" id="A0A454CZZ2"/>
<evidence type="ECO:0000313" key="1">
    <source>
        <dbReference type="EMBL" id="EKM31977.1"/>
    </source>
</evidence>
<sequence length="31" mass="3434">MMSPAFNAKPFCSMPPKDSLNTVDELPKCFS</sequence>
<dbReference type="Proteomes" id="UP000008367">
    <property type="component" value="Unassembled WGS sequence"/>
</dbReference>
<feature type="non-terminal residue" evidence="1">
    <location>
        <position position="31"/>
    </location>
</feature>
<gene>
    <name evidence="1" type="ORF">VCHENC02_2432A</name>
</gene>
<comment type="caution">
    <text evidence="1">The sequence shown here is derived from an EMBL/GenBank/DDBJ whole genome shotgun (WGS) entry which is preliminary data.</text>
</comment>
<name>A0A454CZZ2_VIBHA</name>
<protein>
    <submittedName>
        <fullName evidence="1">Uncharacterized protein</fullName>
    </submittedName>
</protein>
<reference evidence="1 2" key="1">
    <citation type="submission" date="2012-10" db="EMBL/GenBank/DDBJ databases">
        <title>Genome sequence of Vibrio Cholerae HENC-02.</title>
        <authorList>
            <person name="Eppinger M."/>
            <person name="Hasan N.A."/>
            <person name="Sengamalay N."/>
            <person name="Hine E."/>
            <person name="Su Q."/>
            <person name="Daugherty S.C."/>
            <person name="Young S."/>
            <person name="Sadzewicz L."/>
            <person name="Tallon L."/>
            <person name="Cebula T.A."/>
            <person name="Ravel J."/>
            <person name="Colwell R.R."/>
        </authorList>
    </citation>
    <scope>NUCLEOTIDE SEQUENCE [LARGE SCALE GENOMIC DNA]</scope>
    <source>
        <strain evidence="1 2">HENC-02</strain>
    </source>
</reference>
<organism evidence="1 2">
    <name type="scientific">Vibrio harveyi</name>
    <name type="common">Beneckea harveyi</name>
    <dbReference type="NCBI Taxonomy" id="669"/>
    <lineage>
        <taxon>Bacteria</taxon>
        <taxon>Pseudomonadati</taxon>
        <taxon>Pseudomonadota</taxon>
        <taxon>Gammaproteobacteria</taxon>
        <taxon>Vibrionales</taxon>
        <taxon>Vibrionaceae</taxon>
        <taxon>Vibrio</taxon>
    </lineage>
</organism>
<accession>A0A454CZZ2</accession>
<proteinExistence type="predicted"/>
<evidence type="ECO:0000313" key="2">
    <source>
        <dbReference type="Proteomes" id="UP000008367"/>
    </source>
</evidence>
<dbReference type="EMBL" id="AJSR01000941">
    <property type="protein sequence ID" value="EKM31977.1"/>
    <property type="molecule type" value="Genomic_DNA"/>
</dbReference>